<sequence>MAGPQATKWLATTLPLIPPTRQGELCNELGKLASCIGRVEESSQLVKEDERETFPSCGRIPKTLGMGMHLQLTL</sequence>
<evidence type="ECO:0000313" key="1">
    <source>
        <dbReference type="EMBL" id="KAH9316267.1"/>
    </source>
</evidence>
<proteinExistence type="predicted"/>
<dbReference type="Proteomes" id="UP000824469">
    <property type="component" value="Unassembled WGS sequence"/>
</dbReference>
<gene>
    <name evidence="1" type="ORF">KI387_024894</name>
</gene>
<feature type="non-terminal residue" evidence="1">
    <location>
        <position position="1"/>
    </location>
</feature>
<protein>
    <submittedName>
        <fullName evidence="1">Uncharacterized protein</fullName>
    </submittedName>
</protein>
<reference evidence="1 2" key="1">
    <citation type="journal article" date="2021" name="Nat. Plants">
        <title>The Taxus genome provides insights into paclitaxel biosynthesis.</title>
        <authorList>
            <person name="Xiong X."/>
            <person name="Gou J."/>
            <person name="Liao Q."/>
            <person name="Li Y."/>
            <person name="Zhou Q."/>
            <person name="Bi G."/>
            <person name="Li C."/>
            <person name="Du R."/>
            <person name="Wang X."/>
            <person name="Sun T."/>
            <person name="Guo L."/>
            <person name="Liang H."/>
            <person name="Lu P."/>
            <person name="Wu Y."/>
            <person name="Zhang Z."/>
            <person name="Ro D.K."/>
            <person name="Shang Y."/>
            <person name="Huang S."/>
            <person name="Yan J."/>
        </authorList>
    </citation>
    <scope>NUCLEOTIDE SEQUENCE [LARGE SCALE GENOMIC DNA]</scope>
    <source>
        <strain evidence="1">Ta-2019</strain>
    </source>
</reference>
<name>A0AA38LD60_TAXCH</name>
<accession>A0AA38LD60</accession>
<keyword evidence="2" id="KW-1185">Reference proteome</keyword>
<evidence type="ECO:0000313" key="2">
    <source>
        <dbReference type="Proteomes" id="UP000824469"/>
    </source>
</evidence>
<dbReference type="AlphaFoldDB" id="A0AA38LD60"/>
<comment type="caution">
    <text evidence="1">The sequence shown here is derived from an EMBL/GenBank/DDBJ whole genome shotgun (WGS) entry which is preliminary data.</text>
</comment>
<organism evidence="1 2">
    <name type="scientific">Taxus chinensis</name>
    <name type="common">Chinese yew</name>
    <name type="synonym">Taxus wallichiana var. chinensis</name>
    <dbReference type="NCBI Taxonomy" id="29808"/>
    <lineage>
        <taxon>Eukaryota</taxon>
        <taxon>Viridiplantae</taxon>
        <taxon>Streptophyta</taxon>
        <taxon>Embryophyta</taxon>
        <taxon>Tracheophyta</taxon>
        <taxon>Spermatophyta</taxon>
        <taxon>Pinopsida</taxon>
        <taxon>Pinidae</taxon>
        <taxon>Conifers II</taxon>
        <taxon>Cupressales</taxon>
        <taxon>Taxaceae</taxon>
        <taxon>Taxus</taxon>
    </lineage>
</organism>
<dbReference type="EMBL" id="JAHRHJ020000005">
    <property type="protein sequence ID" value="KAH9316267.1"/>
    <property type="molecule type" value="Genomic_DNA"/>
</dbReference>